<evidence type="ECO:0000256" key="3">
    <source>
        <dbReference type="SAM" id="MobiDB-lite"/>
    </source>
</evidence>
<dbReference type="RefSeq" id="WP_092929475.1">
    <property type="nucleotide sequence ID" value="NZ_FOMZ01000017.1"/>
</dbReference>
<dbReference type="InterPro" id="IPR042099">
    <property type="entry name" value="ANL_N_sf"/>
</dbReference>
<dbReference type="PROSITE" id="PS00455">
    <property type="entry name" value="AMP_BINDING"/>
    <property type="match status" value="1"/>
</dbReference>
<evidence type="ECO:0000256" key="1">
    <source>
        <dbReference type="ARBA" id="ARBA00006432"/>
    </source>
</evidence>
<organism evidence="6 7">
    <name type="scientific">Actinopolyspora alba</name>
    <dbReference type="NCBI Taxonomy" id="673379"/>
    <lineage>
        <taxon>Bacteria</taxon>
        <taxon>Bacillati</taxon>
        <taxon>Actinomycetota</taxon>
        <taxon>Actinomycetes</taxon>
        <taxon>Actinopolysporales</taxon>
        <taxon>Actinopolysporaceae</taxon>
        <taxon>Actinopolyspora</taxon>
        <taxon>Actinopolyspora alba group</taxon>
    </lineage>
</organism>
<dbReference type="InterPro" id="IPR025110">
    <property type="entry name" value="AMP-bd_C"/>
</dbReference>
<sequence length="488" mass="51463">MTSPTPSLPPTPSPRRRRPDSSESSPGPALPPILAGGIPRTVRSPEGELTGTELVRGAHSAAAELAAAGAGPNSRVFVEADRDPTVRLARLLGADLLGSATLLADPGWSGTERAGVLREAAPDVFASGPLPEPGGTVLPDGDGASLFYLPTTSGSTGRARVLARTRRSWWYSFEAFDVGITGRDTVLIPGPPSSSLFLFGALHAMHLGCEVELSRRWSVEEAAEACARATAVHLVPSMLAALLAVLEREPRLLAACRVRRFVCGGAKPDEELRQRLGELLPDCELVEYYGSAEHSVVALRGADGLLHPAEHVEVRIGDSTDTTGDGTDPGTLWVRSPLSFSGCLDSGVLRAVEPGFHSVGDLATGSHRDGFRVLGRGSTTIETGGRLVTAEEVENVLRTAPGVFDVVVVPTPHPRFGSLVTAVIEPESAGAVDLAGLRQLARDSLGSAQRPRRWLSVEELPRTPTGKPARGTVRERVASGELRPEVPR</sequence>
<keyword evidence="2 6" id="KW-0436">Ligase</keyword>
<dbReference type="PANTHER" id="PTHR43201">
    <property type="entry name" value="ACYL-COA SYNTHETASE"/>
    <property type="match status" value="1"/>
</dbReference>
<feature type="region of interest" description="Disordered" evidence="3">
    <location>
        <begin position="1"/>
        <end position="45"/>
    </location>
</feature>
<dbReference type="Proteomes" id="UP000198716">
    <property type="component" value="Unassembled WGS sequence"/>
</dbReference>
<evidence type="ECO:0000256" key="2">
    <source>
        <dbReference type="ARBA" id="ARBA00022598"/>
    </source>
</evidence>
<dbReference type="InterPro" id="IPR020845">
    <property type="entry name" value="AMP-binding_CS"/>
</dbReference>
<feature type="compositionally biased region" description="Low complexity" evidence="3">
    <location>
        <begin position="22"/>
        <end position="39"/>
    </location>
</feature>
<dbReference type="Gene3D" id="3.40.50.12780">
    <property type="entry name" value="N-terminal domain of ligase-like"/>
    <property type="match status" value="1"/>
</dbReference>
<gene>
    <name evidence="6" type="ORF">SAMN04487819_11763</name>
</gene>
<dbReference type="EMBL" id="FOMZ01000017">
    <property type="protein sequence ID" value="SFE58567.1"/>
    <property type="molecule type" value="Genomic_DNA"/>
</dbReference>
<dbReference type="InterPro" id="IPR000873">
    <property type="entry name" value="AMP-dep_synth/lig_dom"/>
</dbReference>
<evidence type="ECO:0000313" key="7">
    <source>
        <dbReference type="Proteomes" id="UP000198716"/>
    </source>
</evidence>
<dbReference type="Gene3D" id="3.30.300.30">
    <property type="match status" value="1"/>
</dbReference>
<dbReference type="InterPro" id="IPR045851">
    <property type="entry name" value="AMP-bd_C_sf"/>
</dbReference>
<keyword evidence="7" id="KW-1185">Reference proteome</keyword>
<name>A0A1I2BR95_9ACTN</name>
<accession>A0A1I2BR95</accession>
<dbReference type="AlphaFoldDB" id="A0A1I2BR95"/>
<reference evidence="7" key="1">
    <citation type="submission" date="2016-10" db="EMBL/GenBank/DDBJ databases">
        <authorList>
            <person name="Varghese N."/>
            <person name="Submissions S."/>
        </authorList>
    </citation>
    <scope>NUCLEOTIDE SEQUENCE [LARGE SCALE GENOMIC DNA]</scope>
    <source>
        <strain evidence="7">DSM 45004</strain>
    </source>
</reference>
<dbReference type="GO" id="GO:0031956">
    <property type="term" value="F:medium-chain fatty acid-CoA ligase activity"/>
    <property type="evidence" value="ECO:0007669"/>
    <property type="project" value="TreeGrafter"/>
</dbReference>
<protein>
    <submittedName>
        <fullName evidence="6">Acyl-CoA synthetase (AMP-forming)/AMP-acid ligase II</fullName>
    </submittedName>
</protein>
<evidence type="ECO:0000259" key="5">
    <source>
        <dbReference type="Pfam" id="PF13193"/>
    </source>
</evidence>
<feature type="compositionally biased region" description="Pro residues" evidence="3">
    <location>
        <begin position="1"/>
        <end position="13"/>
    </location>
</feature>
<dbReference type="Pfam" id="PF13193">
    <property type="entry name" value="AMP-binding_C"/>
    <property type="match status" value="1"/>
</dbReference>
<feature type="compositionally biased region" description="Basic and acidic residues" evidence="3">
    <location>
        <begin position="472"/>
        <end position="488"/>
    </location>
</feature>
<comment type="similarity">
    <text evidence="1">Belongs to the ATP-dependent AMP-binding enzyme family.</text>
</comment>
<dbReference type="SUPFAM" id="SSF56801">
    <property type="entry name" value="Acetyl-CoA synthetase-like"/>
    <property type="match status" value="1"/>
</dbReference>
<dbReference type="PANTHER" id="PTHR43201:SF5">
    <property type="entry name" value="MEDIUM-CHAIN ACYL-COA LIGASE ACSF2, MITOCHONDRIAL"/>
    <property type="match status" value="1"/>
</dbReference>
<evidence type="ECO:0000259" key="4">
    <source>
        <dbReference type="Pfam" id="PF00501"/>
    </source>
</evidence>
<evidence type="ECO:0000313" key="6">
    <source>
        <dbReference type="EMBL" id="SFE58567.1"/>
    </source>
</evidence>
<proteinExistence type="inferred from homology"/>
<feature type="domain" description="AMP-dependent synthetase/ligase" evidence="4">
    <location>
        <begin position="142"/>
        <end position="342"/>
    </location>
</feature>
<dbReference type="GO" id="GO:0006631">
    <property type="term" value="P:fatty acid metabolic process"/>
    <property type="evidence" value="ECO:0007669"/>
    <property type="project" value="TreeGrafter"/>
</dbReference>
<feature type="region of interest" description="Disordered" evidence="3">
    <location>
        <begin position="448"/>
        <end position="488"/>
    </location>
</feature>
<dbReference type="Pfam" id="PF00501">
    <property type="entry name" value="AMP-binding"/>
    <property type="match status" value="1"/>
</dbReference>
<feature type="domain" description="AMP-binding enzyme C-terminal" evidence="5">
    <location>
        <begin position="392"/>
        <end position="467"/>
    </location>
</feature>